<keyword evidence="1" id="KW-0732">Signal</keyword>
<evidence type="ECO:0000313" key="3">
    <source>
        <dbReference type="WBParaSite" id="Pan_g7897.t2"/>
    </source>
</evidence>
<dbReference type="Proteomes" id="UP000492821">
    <property type="component" value="Unassembled WGS sequence"/>
</dbReference>
<reference evidence="2" key="1">
    <citation type="journal article" date="2013" name="Genetics">
        <title>The draft genome and transcriptome of Panagrellus redivivus are shaped by the harsh demands of a free-living lifestyle.</title>
        <authorList>
            <person name="Srinivasan J."/>
            <person name="Dillman A.R."/>
            <person name="Macchietto M.G."/>
            <person name="Heikkinen L."/>
            <person name="Lakso M."/>
            <person name="Fracchia K.M."/>
            <person name="Antoshechkin I."/>
            <person name="Mortazavi A."/>
            <person name="Wong G."/>
            <person name="Sternberg P.W."/>
        </authorList>
    </citation>
    <scope>NUCLEOTIDE SEQUENCE [LARGE SCALE GENOMIC DNA]</scope>
    <source>
        <strain evidence="2">MT8872</strain>
    </source>
</reference>
<sequence length="140" mass="15254">MSAITTNLKMVTHVRLLLCVIAALLPLTESIYCYDGTLDHTADNCKYCGFANITSNNIPSVTYKCLQTSDFVVQGIKSTETNVCENKQYGGNLGSTIYAAIYVCNKDKCNDSCHNSASSAEISYVIVGLLGFVFAIKERL</sequence>
<accession>A0A7E5A0U7</accession>
<feature type="signal peptide" evidence="1">
    <location>
        <begin position="1"/>
        <end position="30"/>
    </location>
</feature>
<name>A0A7E5A0U7_PANRE</name>
<feature type="chain" id="PRO_5028975767" evidence="1">
    <location>
        <begin position="31"/>
        <end position="140"/>
    </location>
</feature>
<keyword evidence="2" id="KW-1185">Reference proteome</keyword>
<organism evidence="2 3">
    <name type="scientific">Panagrellus redivivus</name>
    <name type="common">Microworm</name>
    <dbReference type="NCBI Taxonomy" id="6233"/>
    <lineage>
        <taxon>Eukaryota</taxon>
        <taxon>Metazoa</taxon>
        <taxon>Ecdysozoa</taxon>
        <taxon>Nematoda</taxon>
        <taxon>Chromadorea</taxon>
        <taxon>Rhabditida</taxon>
        <taxon>Tylenchina</taxon>
        <taxon>Panagrolaimomorpha</taxon>
        <taxon>Panagrolaimoidea</taxon>
        <taxon>Panagrolaimidae</taxon>
        <taxon>Panagrellus</taxon>
    </lineage>
</organism>
<evidence type="ECO:0000313" key="2">
    <source>
        <dbReference type="Proteomes" id="UP000492821"/>
    </source>
</evidence>
<dbReference type="WBParaSite" id="Pan_g7897.t2">
    <property type="protein sequence ID" value="Pan_g7897.t2"/>
    <property type="gene ID" value="Pan_g7897"/>
</dbReference>
<reference evidence="3" key="2">
    <citation type="submission" date="2020-10" db="UniProtKB">
        <authorList>
            <consortium name="WormBaseParasite"/>
        </authorList>
    </citation>
    <scope>IDENTIFICATION</scope>
</reference>
<dbReference type="AlphaFoldDB" id="A0A7E5A0U7"/>
<evidence type="ECO:0000256" key="1">
    <source>
        <dbReference type="SAM" id="SignalP"/>
    </source>
</evidence>
<protein>
    <submittedName>
        <fullName evidence="3">Protein quiver</fullName>
    </submittedName>
</protein>
<proteinExistence type="predicted"/>